<reference evidence="3" key="1">
    <citation type="submission" date="2016-10" db="EMBL/GenBank/DDBJ databases">
        <authorList>
            <person name="Varghese N."/>
            <person name="Submissions S."/>
        </authorList>
    </citation>
    <scope>NUCLEOTIDE SEQUENCE [LARGE SCALE GENOMIC DNA]</scope>
    <source>
        <strain evidence="3">DSM 26348</strain>
    </source>
</reference>
<dbReference type="InterPro" id="IPR001623">
    <property type="entry name" value="DnaJ_domain"/>
</dbReference>
<evidence type="ECO:0000259" key="1">
    <source>
        <dbReference type="PROSITE" id="PS50076"/>
    </source>
</evidence>
<dbReference type="PROSITE" id="PS50076">
    <property type="entry name" value="DNAJ_2"/>
    <property type="match status" value="1"/>
</dbReference>
<dbReference type="Proteomes" id="UP000199518">
    <property type="component" value="Unassembled WGS sequence"/>
</dbReference>
<feature type="domain" description="J" evidence="1">
    <location>
        <begin position="16"/>
        <end position="79"/>
    </location>
</feature>
<protein>
    <recommendedName>
        <fullName evidence="1">J domain-containing protein</fullName>
    </recommendedName>
</protein>
<name>A0A1I3HW78_9PLAN</name>
<proteinExistence type="predicted"/>
<evidence type="ECO:0000313" key="3">
    <source>
        <dbReference type="Proteomes" id="UP000199518"/>
    </source>
</evidence>
<organism evidence="2 3">
    <name type="scientific">Planctomicrobium piriforme</name>
    <dbReference type="NCBI Taxonomy" id="1576369"/>
    <lineage>
        <taxon>Bacteria</taxon>
        <taxon>Pseudomonadati</taxon>
        <taxon>Planctomycetota</taxon>
        <taxon>Planctomycetia</taxon>
        <taxon>Planctomycetales</taxon>
        <taxon>Planctomycetaceae</taxon>
        <taxon>Planctomicrobium</taxon>
    </lineage>
</organism>
<dbReference type="STRING" id="1576369.SAMN05421753_108215"/>
<sequence>MAESSLPDDYSQWPVDPFRLLGVPRAADERAAKKAYTALLRRFHPEDHPEHFRRIRAAYETVKAILENNRDGGYYEAIRSRAEEQSNAAEERSAPEEAEWQGSPRVTLASQIDAAWKLACNGDLEGAYRDVLALIRLHPGHPDLCIRRYWLLILQPGLDADTDAMGVLDAALEQSFSHPLAQLYVDALAHEPERAATEAAWKLVQQPEFRSQLLPVMRYRWLHLRSENGWGQLKSELNSFEMPLLDDAYLWQSLNLLACEIAIFGQETGFAKEILARLAEIGGSADEGGQSAGMAVNHDRIDHLSVMVKEIKPAMLRPSVQDAFPVSKLIAFLCETALETEDVVLLRIKSEILPGWVQKPEEALGTLDQLQAEYPGCAYELLNRLGQLLLGRANIYWQADELDARLRSDLERQHRIRDIGAKADYNELRWSLLTFCREEWATFEAVGQVLTSVVLERSKQAPHWLLFLQRDMAMATLVKGTLLFWS</sequence>
<gene>
    <name evidence="2" type="ORF">SAMN05421753_108215</name>
</gene>
<keyword evidence="3" id="KW-1185">Reference proteome</keyword>
<dbReference type="Gene3D" id="1.10.287.110">
    <property type="entry name" value="DnaJ domain"/>
    <property type="match status" value="1"/>
</dbReference>
<dbReference type="SMART" id="SM00271">
    <property type="entry name" value="DnaJ"/>
    <property type="match status" value="1"/>
</dbReference>
<dbReference type="EMBL" id="FOQD01000008">
    <property type="protein sequence ID" value="SFI39922.1"/>
    <property type="molecule type" value="Genomic_DNA"/>
</dbReference>
<dbReference type="SUPFAM" id="SSF46565">
    <property type="entry name" value="Chaperone J-domain"/>
    <property type="match status" value="1"/>
</dbReference>
<dbReference type="OrthoDB" id="231919at2"/>
<dbReference type="CDD" id="cd06257">
    <property type="entry name" value="DnaJ"/>
    <property type="match status" value="1"/>
</dbReference>
<dbReference type="AlphaFoldDB" id="A0A1I3HW78"/>
<dbReference type="InterPro" id="IPR036869">
    <property type="entry name" value="J_dom_sf"/>
</dbReference>
<dbReference type="RefSeq" id="WP_092050556.1">
    <property type="nucleotide sequence ID" value="NZ_FOQD01000008.1"/>
</dbReference>
<evidence type="ECO:0000313" key="2">
    <source>
        <dbReference type="EMBL" id="SFI39922.1"/>
    </source>
</evidence>
<accession>A0A1I3HW78</accession>
<dbReference type="Pfam" id="PF00226">
    <property type="entry name" value="DnaJ"/>
    <property type="match status" value="1"/>
</dbReference>